<dbReference type="Gene3D" id="1.10.730.10">
    <property type="entry name" value="Isoleucyl-tRNA Synthetase, Domain 1"/>
    <property type="match status" value="1"/>
</dbReference>
<reference evidence="16 17" key="1">
    <citation type="submission" date="2020-05" db="EMBL/GenBank/DDBJ databases">
        <title>Genome Sequencing of Type Strains.</title>
        <authorList>
            <person name="Lemaire J.F."/>
            <person name="Inderbitzin P."/>
            <person name="Gregorio O.A."/>
            <person name="Collins S.B."/>
            <person name="Wespe N."/>
            <person name="Knight-Connoni V."/>
        </authorList>
    </citation>
    <scope>NUCLEOTIDE SEQUENCE [LARGE SCALE GENOMIC DNA]</scope>
    <source>
        <strain evidence="16 17">DSM 19942</strain>
    </source>
</reference>
<feature type="region of interest" description="Disordered" evidence="14">
    <location>
        <begin position="548"/>
        <end position="576"/>
    </location>
</feature>
<evidence type="ECO:0000256" key="3">
    <source>
        <dbReference type="ARBA" id="ARBA00011738"/>
    </source>
</evidence>
<dbReference type="PANTHER" id="PTHR43326">
    <property type="entry name" value="METHIONYL-TRNA SYNTHETASE"/>
    <property type="match status" value="1"/>
</dbReference>
<evidence type="ECO:0000256" key="6">
    <source>
        <dbReference type="ARBA" id="ARBA00022598"/>
    </source>
</evidence>
<evidence type="ECO:0000256" key="7">
    <source>
        <dbReference type="ARBA" id="ARBA00022741"/>
    </source>
</evidence>
<dbReference type="CDD" id="cd07957">
    <property type="entry name" value="Anticodon_Ia_Met"/>
    <property type="match status" value="1"/>
</dbReference>
<dbReference type="InterPro" id="IPR009080">
    <property type="entry name" value="tRNAsynth_Ia_anticodon-bd"/>
</dbReference>
<evidence type="ECO:0000313" key="16">
    <source>
        <dbReference type="EMBL" id="NUU57129.1"/>
    </source>
</evidence>
<sequence>MKEENSSMADQKTFYLTTPIYYPSDKLHIGHAYTTVAGDAMVRYKRLRGYEVRYLTGTDEHGQKIERKAQEKGQSPQAFVDDIVVGIKELWNKLDISNDDFIRTTEERHKTVVQDIFDRLLKQGDIYKGEYEGWYSIPDETYYTETQLVDVEKNDKGEIISAKSPDSGHPVELVKEESYFFRMSKYADRLLRYYEENPGFIQPESRKNEMINNFIKPGLEDLAVSRTTFEWGVKVKGDPKHVVYVWIDALSNYITALGYGSSDESLYNKFWPADVHLVGKEIVRFHTIYWPIMLMALDLPLPKKVFAHGWLLMKDGKMSKSKGNVVDPVTLIDRYGLDALRYYLLREVPFGSDGTFTPESFVERVNSDLANDLGNLLNRTVAMVDKYFEGKAPEFTSGVTEFDASLEEAGLAAVEKVEQAMENLQFSVALTAISQFVSRSNKYIDETQPWALARDEAKRNELASVMSHLIESLRIASILLQPFLTRAPRKIWEQLGIQEGELTAWDTAKQWGVIPAGNALQKGDPIFPRLDSEQEIAYIAEAMTGGKKAEAQPEAAQADAGGSSEAAQPVTAPEGKEEISIDDFAKVELRVAQVIACEPVKKADKLLKLQLDLGYEQRQVVSGIAKFYSPEDMVGRKVICVTNLKPVKLRGELSQGMILAASHGDQLTLATVPDNMPNGAQVK</sequence>
<feature type="short sequence motif" description="'HIGH' region" evidence="13">
    <location>
        <begin position="21"/>
        <end position="31"/>
    </location>
</feature>
<dbReference type="PANTHER" id="PTHR43326:SF1">
    <property type="entry name" value="METHIONINE--TRNA LIGASE, MITOCHONDRIAL"/>
    <property type="match status" value="1"/>
</dbReference>
<comment type="subcellular location">
    <subcellularLocation>
        <location evidence="2 13">Cytoplasm</location>
    </subcellularLocation>
</comment>
<keyword evidence="7 13" id="KW-0547">Nucleotide-binding</keyword>
<dbReference type="InterPro" id="IPR004495">
    <property type="entry name" value="Met-tRNA-synth_bsu_C"/>
</dbReference>
<dbReference type="InterPro" id="IPR014729">
    <property type="entry name" value="Rossmann-like_a/b/a_fold"/>
</dbReference>
<dbReference type="CDD" id="cd00814">
    <property type="entry name" value="MetRS_core"/>
    <property type="match status" value="1"/>
</dbReference>
<dbReference type="NCBIfam" id="TIGR00398">
    <property type="entry name" value="metG"/>
    <property type="match status" value="1"/>
</dbReference>
<comment type="function">
    <text evidence="1 13">Is required not only for elongation of protein synthesis but also for the initiation of all mRNA translation through initiator tRNA(fMet) aminoacylation.</text>
</comment>
<evidence type="ECO:0000259" key="15">
    <source>
        <dbReference type="PROSITE" id="PS50886"/>
    </source>
</evidence>
<dbReference type="NCBIfam" id="NF008900">
    <property type="entry name" value="PRK12267.1"/>
    <property type="match status" value="1"/>
</dbReference>
<keyword evidence="6 13" id="KW-0436">Ligase</keyword>
<proteinExistence type="inferred from homology"/>
<evidence type="ECO:0000256" key="5">
    <source>
        <dbReference type="ARBA" id="ARBA00022555"/>
    </source>
</evidence>
<evidence type="ECO:0000256" key="8">
    <source>
        <dbReference type="ARBA" id="ARBA00022840"/>
    </source>
</evidence>
<dbReference type="CDD" id="cd02800">
    <property type="entry name" value="tRNA_bind_EcMetRS_like"/>
    <property type="match status" value="1"/>
</dbReference>
<dbReference type="InterPro" id="IPR001412">
    <property type="entry name" value="aa-tRNA-synth_I_CS"/>
</dbReference>
<evidence type="ECO:0000256" key="9">
    <source>
        <dbReference type="ARBA" id="ARBA00022884"/>
    </source>
</evidence>
<comment type="caution">
    <text evidence="16">The sequence shown here is derived from an EMBL/GenBank/DDBJ whole genome shotgun (WGS) entry which is preliminary data.</text>
</comment>
<dbReference type="InterPro" id="IPR033911">
    <property type="entry name" value="MetRS_core"/>
</dbReference>
<dbReference type="PROSITE" id="PS00178">
    <property type="entry name" value="AA_TRNA_LIGASE_I"/>
    <property type="match status" value="1"/>
</dbReference>
<dbReference type="PRINTS" id="PR01041">
    <property type="entry name" value="TRNASYNTHMET"/>
</dbReference>
<keyword evidence="17" id="KW-1185">Reference proteome</keyword>
<dbReference type="InterPro" id="IPR014758">
    <property type="entry name" value="Met-tRNA_synth"/>
</dbReference>
<evidence type="ECO:0000256" key="12">
    <source>
        <dbReference type="ARBA" id="ARBA00047364"/>
    </source>
</evidence>
<gene>
    <name evidence="13 16" type="primary">metG</name>
    <name evidence="16" type="ORF">HP548_23895</name>
</gene>
<protein>
    <recommendedName>
        <fullName evidence="13">Methionine--tRNA ligase</fullName>
        <ecNumber evidence="13">6.1.1.10</ecNumber>
    </recommendedName>
    <alternativeName>
        <fullName evidence="13">Methionyl-tRNA synthetase</fullName>
        <shortName evidence="13">MetRS</shortName>
    </alternativeName>
</protein>
<dbReference type="PROSITE" id="PS50886">
    <property type="entry name" value="TRBD"/>
    <property type="match status" value="1"/>
</dbReference>
<comment type="similarity">
    <text evidence="13">Belongs to the class-I aminoacyl-tRNA synthetase family. MetG type 2B subfamily.</text>
</comment>
<evidence type="ECO:0000256" key="11">
    <source>
        <dbReference type="ARBA" id="ARBA00023146"/>
    </source>
</evidence>
<dbReference type="Proteomes" id="UP000577724">
    <property type="component" value="Unassembled WGS sequence"/>
</dbReference>
<comment type="caution">
    <text evidence="13">Lacks conserved residue(s) required for the propagation of feature annotation.</text>
</comment>
<dbReference type="Pfam" id="PF09334">
    <property type="entry name" value="tRNA-synt_1g"/>
    <property type="match status" value="1"/>
</dbReference>
<dbReference type="InterPro" id="IPR023457">
    <property type="entry name" value="Met-tRNA_synth_2"/>
</dbReference>
<keyword evidence="9 13" id="KW-0694">RNA-binding</keyword>
<dbReference type="InterPro" id="IPR041872">
    <property type="entry name" value="Anticodon_Met"/>
</dbReference>
<keyword evidence="4 13" id="KW-0963">Cytoplasm</keyword>
<evidence type="ECO:0000313" key="17">
    <source>
        <dbReference type="Proteomes" id="UP000577724"/>
    </source>
</evidence>
<keyword evidence="10 13" id="KW-0648">Protein biosynthesis</keyword>
<dbReference type="InterPro" id="IPR015413">
    <property type="entry name" value="Methionyl/Leucyl_tRNA_Synth"/>
</dbReference>
<keyword evidence="11 13" id="KW-0030">Aminoacyl-tRNA synthetase</keyword>
<dbReference type="Pfam" id="PF01588">
    <property type="entry name" value="tRNA_bind"/>
    <property type="match status" value="1"/>
</dbReference>
<feature type="short sequence motif" description="'KMSKS' region" evidence="13">
    <location>
        <begin position="317"/>
        <end position="321"/>
    </location>
</feature>
<dbReference type="EC" id="6.1.1.10" evidence="13"/>
<keyword evidence="5 13" id="KW-0820">tRNA-binding</keyword>
<dbReference type="EMBL" id="JABMCC010000118">
    <property type="protein sequence ID" value="NUU57129.1"/>
    <property type="molecule type" value="Genomic_DNA"/>
</dbReference>
<evidence type="ECO:0000256" key="4">
    <source>
        <dbReference type="ARBA" id="ARBA00022490"/>
    </source>
</evidence>
<dbReference type="InterPro" id="IPR002547">
    <property type="entry name" value="tRNA-bd_dom"/>
</dbReference>
<evidence type="ECO:0000256" key="13">
    <source>
        <dbReference type="HAMAP-Rule" id="MF_01228"/>
    </source>
</evidence>
<dbReference type="InterPro" id="IPR012340">
    <property type="entry name" value="NA-bd_OB-fold"/>
</dbReference>
<dbReference type="NCBIfam" id="TIGR00399">
    <property type="entry name" value="metG_C_term"/>
    <property type="match status" value="1"/>
</dbReference>
<dbReference type="Gene3D" id="2.170.220.10">
    <property type="match status" value="1"/>
</dbReference>
<dbReference type="HAMAP" id="MF_01228">
    <property type="entry name" value="Met_tRNA_synth_type2"/>
    <property type="match status" value="1"/>
</dbReference>
<feature type="compositionally biased region" description="Low complexity" evidence="14">
    <location>
        <begin position="552"/>
        <end position="562"/>
    </location>
</feature>
<evidence type="ECO:0000256" key="14">
    <source>
        <dbReference type="SAM" id="MobiDB-lite"/>
    </source>
</evidence>
<keyword evidence="8 13" id="KW-0067">ATP-binding</keyword>
<dbReference type="SUPFAM" id="SSF50249">
    <property type="entry name" value="Nucleic acid-binding proteins"/>
    <property type="match status" value="1"/>
</dbReference>
<evidence type="ECO:0000256" key="2">
    <source>
        <dbReference type="ARBA" id="ARBA00004496"/>
    </source>
</evidence>
<feature type="domain" description="TRNA-binding" evidence="15">
    <location>
        <begin position="583"/>
        <end position="683"/>
    </location>
</feature>
<dbReference type="GO" id="GO:0004825">
    <property type="term" value="F:methionine-tRNA ligase activity"/>
    <property type="evidence" value="ECO:0007669"/>
    <property type="project" value="UniProtKB-EC"/>
</dbReference>
<dbReference type="SUPFAM" id="SSF47323">
    <property type="entry name" value="Anticodon-binding domain of a subclass of class I aminoacyl-tRNA synthetases"/>
    <property type="match status" value="1"/>
</dbReference>
<accession>A0ABX2MSW1</accession>
<organism evidence="16 17">
    <name type="scientific">Paenibacillus taichungensis</name>
    <dbReference type="NCBI Taxonomy" id="484184"/>
    <lineage>
        <taxon>Bacteria</taxon>
        <taxon>Bacillati</taxon>
        <taxon>Bacillota</taxon>
        <taxon>Bacilli</taxon>
        <taxon>Bacillales</taxon>
        <taxon>Paenibacillaceae</taxon>
        <taxon>Paenibacillus</taxon>
    </lineage>
</organism>
<dbReference type="Gene3D" id="2.40.50.140">
    <property type="entry name" value="Nucleic acid-binding proteins"/>
    <property type="match status" value="1"/>
</dbReference>
<dbReference type="SUPFAM" id="SSF52374">
    <property type="entry name" value="Nucleotidylyl transferase"/>
    <property type="match status" value="1"/>
</dbReference>
<evidence type="ECO:0000256" key="1">
    <source>
        <dbReference type="ARBA" id="ARBA00003314"/>
    </source>
</evidence>
<evidence type="ECO:0000256" key="10">
    <source>
        <dbReference type="ARBA" id="ARBA00022917"/>
    </source>
</evidence>
<comment type="catalytic activity">
    <reaction evidence="12 13">
        <text>tRNA(Met) + L-methionine + ATP = L-methionyl-tRNA(Met) + AMP + diphosphate</text>
        <dbReference type="Rhea" id="RHEA:13481"/>
        <dbReference type="Rhea" id="RHEA-COMP:9667"/>
        <dbReference type="Rhea" id="RHEA-COMP:9698"/>
        <dbReference type="ChEBI" id="CHEBI:30616"/>
        <dbReference type="ChEBI" id="CHEBI:33019"/>
        <dbReference type="ChEBI" id="CHEBI:57844"/>
        <dbReference type="ChEBI" id="CHEBI:78442"/>
        <dbReference type="ChEBI" id="CHEBI:78530"/>
        <dbReference type="ChEBI" id="CHEBI:456215"/>
        <dbReference type="EC" id="6.1.1.10"/>
    </reaction>
</comment>
<name>A0ABX2MSW1_9BACL</name>
<dbReference type="Gene3D" id="3.40.50.620">
    <property type="entry name" value="HUPs"/>
    <property type="match status" value="1"/>
</dbReference>
<dbReference type="Pfam" id="PF19303">
    <property type="entry name" value="Anticodon_3"/>
    <property type="match status" value="1"/>
</dbReference>
<comment type="subunit">
    <text evidence="3 13">Homodimer.</text>
</comment>